<evidence type="ECO:0000256" key="1">
    <source>
        <dbReference type="SAM" id="SignalP"/>
    </source>
</evidence>
<feature type="chain" id="PRO_5045963506" description="Adenylate kinase family enzyme" evidence="1">
    <location>
        <begin position="20"/>
        <end position="186"/>
    </location>
</feature>
<dbReference type="PANTHER" id="PTHR37816">
    <property type="entry name" value="YALI0E33011P"/>
    <property type="match status" value="1"/>
</dbReference>
<proteinExistence type="predicted"/>
<gene>
    <name evidence="2" type="ORF">QLH52_10035</name>
</gene>
<dbReference type="PANTHER" id="PTHR37816:SF2">
    <property type="entry name" value="DNA TOPOLOGY MODULATION PROTEIN FLAR-RELATED PROTEIN"/>
    <property type="match status" value="1"/>
</dbReference>
<dbReference type="RefSeq" id="WP_319961429.1">
    <property type="nucleotide sequence ID" value="NZ_JAXARY010000008.1"/>
</dbReference>
<dbReference type="InterPro" id="IPR027417">
    <property type="entry name" value="P-loop_NTPase"/>
</dbReference>
<dbReference type="InterPro" id="IPR052922">
    <property type="entry name" value="Cytidylate_Kinase-2"/>
</dbReference>
<dbReference type="EMBL" id="JAXARY010000008">
    <property type="protein sequence ID" value="MDX8127622.1"/>
    <property type="molecule type" value="Genomic_DNA"/>
</dbReference>
<sequence>MRFTLFSTSMALLMSSVRACMRAVIVGNSGSGKTWLAKRLAEKKATPVLHLDDIFWLPGGFNEKRDTAEVSRIIDTARAASDWIVEGVYGNLAHQFLQSANTLIWLELPWVVCQQRLELRGSESKAHMDRKQSEAGLRELVQWAENYSSRQGSSGHAAHLALFESFKGQRLRLCSESQVLEYLSAT</sequence>
<dbReference type="Proteomes" id="UP001284537">
    <property type="component" value="Unassembled WGS sequence"/>
</dbReference>
<keyword evidence="1" id="KW-0732">Signal</keyword>
<comment type="caution">
    <text evidence="2">The sequence shown here is derived from an EMBL/GenBank/DDBJ whole genome shotgun (WGS) entry which is preliminary data.</text>
</comment>
<evidence type="ECO:0000313" key="3">
    <source>
        <dbReference type="Proteomes" id="UP001284537"/>
    </source>
</evidence>
<name>A0ABU4UDV3_9GAMM</name>
<evidence type="ECO:0008006" key="4">
    <source>
        <dbReference type="Google" id="ProtNLM"/>
    </source>
</evidence>
<reference evidence="2 3" key="1">
    <citation type="submission" date="2023-11" db="EMBL/GenBank/DDBJ databases">
        <authorList>
            <person name="Ouyang M.-Y."/>
        </authorList>
    </citation>
    <scope>NUCLEOTIDE SEQUENCE [LARGE SCALE GENOMIC DNA]</scope>
    <source>
        <strain evidence="2 3">OY6</strain>
    </source>
</reference>
<keyword evidence="3" id="KW-1185">Reference proteome</keyword>
<feature type="signal peptide" evidence="1">
    <location>
        <begin position="1"/>
        <end position="19"/>
    </location>
</feature>
<dbReference type="SUPFAM" id="SSF52540">
    <property type="entry name" value="P-loop containing nucleoside triphosphate hydrolases"/>
    <property type="match status" value="1"/>
</dbReference>
<dbReference type="Gene3D" id="3.40.50.300">
    <property type="entry name" value="P-loop containing nucleotide triphosphate hydrolases"/>
    <property type="match status" value="1"/>
</dbReference>
<accession>A0ABU4UDV3</accession>
<organism evidence="2 3">
    <name type="scientific">Methylomonas defluvii</name>
    <dbReference type="NCBI Taxonomy" id="3045149"/>
    <lineage>
        <taxon>Bacteria</taxon>
        <taxon>Pseudomonadati</taxon>
        <taxon>Pseudomonadota</taxon>
        <taxon>Gammaproteobacteria</taxon>
        <taxon>Methylococcales</taxon>
        <taxon>Methylococcaceae</taxon>
        <taxon>Methylomonas</taxon>
    </lineage>
</organism>
<evidence type="ECO:0000313" key="2">
    <source>
        <dbReference type="EMBL" id="MDX8127622.1"/>
    </source>
</evidence>
<protein>
    <recommendedName>
        <fullName evidence="4">Adenylate kinase family enzyme</fullName>
    </recommendedName>
</protein>